<evidence type="ECO:0000259" key="2">
    <source>
        <dbReference type="Pfam" id="PF06439"/>
    </source>
</evidence>
<dbReference type="PANTHER" id="PTHR12697">
    <property type="entry name" value="PBS LYASE HEAT-LIKE PROTEIN"/>
    <property type="match status" value="1"/>
</dbReference>
<dbReference type="Pfam" id="PF13646">
    <property type="entry name" value="HEAT_2"/>
    <property type="match status" value="2"/>
</dbReference>
<dbReference type="Proteomes" id="UP001501411">
    <property type="component" value="Unassembled WGS sequence"/>
</dbReference>
<dbReference type="SMART" id="SM00567">
    <property type="entry name" value="EZ_HEAT"/>
    <property type="match status" value="6"/>
</dbReference>
<feature type="signal peptide" evidence="1">
    <location>
        <begin position="1"/>
        <end position="24"/>
    </location>
</feature>
<dbReference type="Gene3D" id="1.25.10.10">
    <property type="entry name" value="Leucine-rich Repeat Variant"/>
    <property type="match status" value="4"/>
</dbReference>
<dbReference type="PANTHER" id="PTHR12697:SF5">
    <property type="entry name" value="DEOXYHYPUSINE HYDROXYLASE"/>
    <property type="match status" value="1"/>
</dbReference>
<evidence type="ECO:0000313" key="4">
    <source>
        <dbReference type="Proteomes" id="UP001501411"/>
    </source>
</evidence>
<keyword evidence="1" id="KW-0732">Signal</keyword>
<dbReference type="Gene3D" id="2.60.120.560">
    <property type="entry name" value="Exo-inulinase, domain 1"/>
    <property type="match status" value="2"/>
</dbReference>
<feature type="domain" description="3-keto-alpha-glucoside-1,2-lyase/3-keto-2-hydroxy-glucal hydratase" evidence="2">
    <location>
        <begin position="943"/>
        <end position="1131"/>
    </location>
</feature>
<name>A0ABP9C8C6_9SPHI</name>
<dbReference type="InterPro" id="IPR004155">
    <property type="entry name" value="PBS_lyase_HEAT"/>
</dbReference>
<evidence type="ECO:0000256" key="1">
    <source>
        <dbReference type="SAM" id="SignalP"/>
    </source>
</evidence>
<proteinExistence type="predicted"/>
<accession>A0ABP9C8C6</accession>
<dbReference type="InterPro" id="IPR011989">
    <property type="entry name" value="ARM-like"/>
</dbReference>
<gene>
    <name evidence="3" type="ORF">GCM10023231_39070</name>
</gene>
<sequence>MNRINKHLYTFVVALALAYLPARAQEDTGRTTATKIADLLATQPAPNAVRLAAAMAQLDGFTADDISTLLQQLHPQGGDNAKIEYATVAYSYDVMKPGRESQRTKFVQGAINALGKLQDRDNKGYVLNLLSNAGKEDVVAAVATYLHDEYLGDRAARTLANTHSDAAGKALAEALPGAKGRNQSYIIEALGDVGYEAAAPAISPYTDAPDITVRRTALYTLAKLADATSEETLRSAAAQADFAYDESNATAAYVNYGQNLALKGNKELAERVANNLLNVSDEHTPTRIAGLNILSQLKGDAYVSDLIKASKDKNTAYSIAALKLAQPALKTHVKEWGKALRKAEPMTQAAILQALANTKDSQALPMVEQSLKSKDTLVRKTAILAYAKLKGSAGTDRLLQVLEKADSTDRAAVKEAFFTMDDQAFIGQLINALPAAAPTDQVTLLEILANRGANESFDTVSSLLKSEDPAVQSAAYQTLPAIATSQHLSALTQLLSTANDTTEIEAVQQAIVAAATQGEQKEQTIQAVLASYKNAEAGQKARYFQVFAGIGQGEALAPVVEVLDRNDATLKAAAIKALANWNDSGALPHLVKLSRSVTDAEQFNAVINGLVRLTAQADFPAEQKVLLLRDAMTVAQTVAQKKAILGALEANKTYNALIFAGKFLDDPALKATAAMTVLNIALADPALYGPEVRKILDKTVEALSGQDSDYLKQALLKHIAELPQGKGFVPLFNGVDLRGWKGLVENPIKRAKMSAKELATAQAKADEIMRKGWYVKDGVLYFNGKGDNIATIKPYGDFELLVDWKLSPVGKEGDAGIYLRGTPQVQIWDTSRVNVGAQVGSGGLYNNEQNESKPLKVADNALGEWNTFRILMKGDQVTVYLNGELVTDNVPLENYWDRGLPIFPEEQLELQAHGTEVAYRDITIREIPRKEVFILSPQEKAEGYQVLFDGTNMNAWTGNTTAYTISDEGTLACYPTEGSGGNLYSKEEYGDFIYRFSFRLTPAANNGIGIRAPMEGDAAYVGMEIQVIDDSADVYKDIKKYQHHGSVYGVIPAKTGYQKPVGEWNDEEIYVKGNRVRVTLNGTVILDGDIAAASKNGTMDHREHPGLLRKTGHLGFLGHGSEVHFKNIRVKRL</sequence>
<comment type="caution">
    <text evidence="3">The sequence shown here is derived from an EMBL/GenBank/DDBJ whole genome shotgun (WGS) entry which is preliminary data.</text>
</comment>
<keyword evidence="4" id="KW-1185">Reference proteome</keyword>
<dbReference type="RefSeq" id="WP_345234673.1">
    <property type="nucleotide sequence ID" value="NZ_BAABIQ010000044.1"/>
</dbReference>
<dbReference type="InterPro" id="IPR016024">
    <property type="entry name" value="ARM-type_fold"/>
</dbReference>
<feature type="chain" id="PRO_5045549467" description="3-keto-alpha-glucoside-1,2-lyase/3-keto-2-hydroxy-glucal hydratase domain-containing protein" evidence="1">
    <location>
        <begin position="25"/>
        <end position="1133"/>
    </location>
</feature>
<dbReference type="Pfam" id="PF06439">
    <property type="entry name" value="3keto-disac_hyd"/>
    <property type="match status" value="2"/>
</dbReference>
<feature type="domain" description="3-keto-alpha-glucoside-1,2-lyase/3-keto-2-hydroxy-glucal hydratase" evidence="2">
    <location>
        <begin position="727"/>
        <end position="925"/>
    </location>
</feature>
<evidence type="ECO:0000313" key="3">
    <source>
        <dbReference type="EMBL" id="GAA4806060.1"/>
    </source>
</evidence>
<dbReference type="SUPFAM" id="SSF48371">
    <property type="entry name" value="ARM repeat"/>
    <property type="match status" value="2"/>
</dbReference>
<organism evidence="3 4">
    <name type="scientific">Olivibacter ginsenosidimutans</name>
    <dbReference type="NCBI Taxonomy" id="1176537"/>
    <lineage>
        <taxon>Bacteria</taxon>
        <taxon>Pseudomonadati</taxon>
        <taxon>Bacteroidota</taxon>
        <taxon>Sphingobacteriia</taxon>
        <taxon>Sphingobacteriales</taxon>
        <taxon>Sphingobacteriaceae</taxon>
        <taxon>Olivibacter</taxon>
    </lineage>
</organism>
<protein>
    <recommendedName>
        <fullName evidence="2">3-keto-alpha-glucoside-1,2-lyase/3-keto-2-hydroxy-glucal hydratase domain-containing protein</fullName>
    </recommendedName>
</protein>
<reference evidence="4" key="1">
    <citation type="journal article" date="2019" name="Int. J. Syst. Evol. Microbiol.">
        <title>The Global Catalogue of Microorganisms (GCM) 10K type strain sequencing project: providing services to taxonomists for standard genome sequencing and annotation.</title>
        <authorList>
            <consortium name="The Broad Institute Genomics Platform"/>
            <consortium name="The Broad Institute Genome Sequencing Center for Infectious Disease"/>
            <person name="Wu L."/>
            <person name="Ma J."/>
        </authorList>
    </citation>
    <scope>NUCLEOTIDE SEQUENCE [LARGE SCALE GENOMIC DNA]</scope>
    <source>
        <strain evidence="4">JCM 18200</strain>
    </source>
</reference>
<dbReference type="InterPro" id="IPR010496">
    <property type="entry name" value="AL/BT2_dom"/>
</dbReference>
<dbReference type="EMBL" id="BAABIQ010000044">
    <property type="protein sequence ID" value="GAA4806060.1"/>
    <property type="molecule type" value="Genomic_DNA"/>
</dbReference>